<evidence type="ECO:0000313" key="3">
    <source>
        <dbReference type="Proteomes" id="UP001176521"/>
    </source>
</evidence>
<feature type="region of interest" description="Disordered" evidence="1">
    <location>
        <begin position="1622"/>
        <end position="1651"/>
    </location>
</feature>
<feature type="compositionally biased region" description="Polar residues" evidence="1">
    <location>
        <begin position="456"/>
        <end position="478"/>
    </location>
</feature>
<sequence>MQLYTNSGSSAAPAPSSMPTHYSAAAPLAASSSASAQLPAQPAASPYIRPASPGGGGHGKRLKSVWRGSGRRVILDRPLPTEASPAATPDAEGPPSSAGEVRPSPAAVAPAPLQQAQLASSSVGAAPAPAPNPAASSAAVPATAPTPVVPAAKQASKSKVRAPRKSGTSASSPAESSKAAAAAARRVMPARLRRVGNLLEGSSLSSELAPLLGDNQAESSGDHSFTLPPNTRILCTTETNKYQPKAWEDKEAATSYKSYFDNAEVQRACRERAEIETPEFVTWDEMAFRGRKRFFEPTVDLSDDAYRTLQRPAVLREKRQRKLERDKVIKDRNKVADRIEMLKAIESKHFFPIIRAREAVRATATASSHPTTSQPSIVATDPSSSALGTRAPQGNAKGKAKAIDIPLQASASGHAEADAAGSSSTISPQVPPVHSAPARENGLLIPSVVGSGPSALDSNGTAANPHQNHATALSNEQCADSDPSAGAPSRTTQTDAAVPGGHSGFQGAASALAPDAEAEPIPRSQILIPVMSLTSPPVVTTPAFATDPARTFSPAPAALQTAEPVSTAVPVLSALSTTGPVASSPASNLPSALSLPRAPAATPGPVPSTSQADLASASFGRPTRKSKESSDSTSSLASGSMRQMVQNPALVAASLSAAAAGTRLSATMSDEAQMMFVAAEALRQELIQEAMETLKKYDVAIAQAAVGLEAILGEKDDGGEGGAVASGSGAKSTGAKHARNPSAGPSTGTAGARRPRYAESSTDTSDAESSYTHSSAQPPSTKRPRRSEPGPQAVGSTRRAASFGGKAADKAPERESSAEPVKKRSLVLNTSSRAMRKRTAAGHEEESDASEFPAEKGGTAKRRRVGPAKAAAAVVEVRPVRATVSASARLAGIQHDRDFQLARPLNIPFRTFDNYLADPDPEPAPPTSQQLITPSVVQSSAESPTRTRTSAEGTAVTEAALQSAPDAPMASFAPPVTENTSNPAASTSHQDPLEGQKALTSGLELGSTAASIPPDSFDMAGTSASIRNSSTSSSNFTAVTAAEAMTSPEPITPILTSRAMFNEGPAVGLSEHLPVPSAPTPQKTTQAQATQAQATQTQGTQAPLPTPGSRPKHRPGSLICVDVPPRPAFHTVLLWGCWPFTSPSLDPNASAEEIRKNRGEWTEEEWNAREFGDQDADERSPEEIRAMLIYGWTTRDRRRPPELKQEPALIADERSGQDAIAAGTSAAERPGPGPATKQEDKKPSIKLPPPKYETVEETHLHKVAASLAELSQAHIEYARQMDEWDALTKIAAKDEPVPPRPEWETVLRDVCSRGKNLKGKGKEKASATTSTTVQKDEEDAKDATETANQARLAELMLEWNFLVSHLPADRPPPPKPTMADVMVRAVQGKAYKGAAKGKGSAAAGAKAAQGSGTPQAAAAKGKAKAQGQAADGGAASGEGGARPSAVQRPRRSAAATSRTLRSSSSSVSLASQAQQHSQPQSQQDGAASVLVDGAVAPNGAAQGAAASAGAVPMVVDSETAPGSDASVPQAPEVPPTDVMQVDADGAVQAQKDATAAPASCAVQSEGTQASDTLTTSGTFNSSASQAALPTPTSGAGLGPSAVAVAQEPGFDAAPRAVVDSTSGLVPTLPAAPATEQASTSSSTAIQASSTQASQAAAAAAGTAAPASADPQIASASAQGNEMNARQGGSIEVSADAVTEAEKLSTSNVSANAPSTKASSSKVTKPTGTAKRPKRGPLSVGTRTSSTRIRTLLAFGEKPPLALLEKDYPFDRLAEYKFRRWGYLTSVDAGDPSESVTSARKAYVSGTPVGSDSGCGRWRALMQNARERDLKWLKACREFDERVSKEREQKAEARARERAREQELQQQQQQQQQQAEHGEDEDDDVLLSSVTALAPPATAAPAASADSLGPGDTQPVNISHAAAADATQVERGNGNAAAATGTAGPVPAPGNHTGPDGAA</sequence>
<proteinExistence type="predicted"/>
<gene>
    <name evidence="2" type="ORF">OC842_004261</name>
</gene>
<keyword evidence="3" id="KW-1185">Reference proteome</keyword>
<feature type="compositionally biased region" description="Low complexity" evidence="1">
    <location>
        <begin position="1391"/>
        <end position="1433"/>
    </location>
</feature>
<feature type="compositionally biased region" description="Polar residues" evidence="1">
    <location>
        <begin position="771"/>
        <end position="780"/>
    </location>
</feature>
<feature type="region of interest" description="Disordered" evidence="1">
    <location>
        <begin position="1701"/>
        <end position="1744"/>
    </location>
</feature>
<feature type="compositionally biased region" description="Low complexity" evidence="1">
    <location>
        <begin position="1630"/>
        <end position="1651"/>
    </location>
</feature>
<feature type="region of interest" description="Disordered" evidence="1">
    <location>
        <begin position="578"/>
        <end position="641"/>
    </location>
</feature>
<dbReference type="Proteomes" id="UP001176521">
    <property type="component" value="Unassembled WGS sequence"/>
</dbReference>
<feature type="region of interest" description="Disordered" evidence="1">
    <location>
        <begin position="1007"/>
        <end position="1031"/>
    </location>
</feature>
<feature type="compositionally biased region" description="Basic and acidic residues" evidence="1">
    <location>
        <begin position="1849"/>
        <end position="1862"/>
    </location>
</feature>
<evidence type="ECO:0000313" key="2">
    <source>
        <dbReference type="EMBL" id="KAK0529367.1"/>
    </source>
</evidence>
<feature type="compositionally biased region" description="Basic and acidic residues" evidence="1">
    <location>
        <begin position="807"/>
        <end position="822"/>
    </location>
</feature>
<evidence type="ECO:0000256" key="1">
    <source>
        <dbReference type="SAM" id="MobiDB-lite"/>
    </source>
</evidence>
<feature type="compositionally biased region" description="Low complexity" evidence="1">
    <location>
        <begin position="758"/>
        <end position="770"/>
    </location>
</feature>
<feature type="region of interest" description="Disordered" evidence="1">
    <location>
        <begin position="1515"/>
        <end position="1600"/>
    </location>
</feature>
<feature type="compositionally biased region" description="Polar residues" evidence="1">
    <location>
        <begin position="1561"/>
        <end position="1593"/>
    </location>
</feature>
<feature type="compositionally biased region" description="Low complexity" evidence="1">
    <location>
        <begin position="1863"/>
        <end position="1874"/>
    </location>
</feature>
<feature type="compositionally biased region" description="Low complexity" evidence="1">
    <location>
        <begin position="409"/>
        <end position="424"/>
    </location>
</feature>
<feature type="region of interest" description="Disordered" evidence="1">
    <location>
        <begin position="1391"/>
        <end position="1490"/>
    </location>
</feature>
<feature type="compositionally biased region" description="Low complexity" evidence="1">
    <location>
        <begin position="169"/>
        <end position="182"/>
    </location>
</feature>
<feature type="compositionally biased region" description="Low complexity" evidence="1">
    <location>
        <begin position="1452"/>
        <end position="1483"/>
    </location>
</feature>
<name>A0AAN6JKC8_9BASI</name>
<feature type="region of interest" description="Disordered" evidence="1">
    <location>
        <begin position="1067"/>
        <end position="1117"/>
    </location>
</feature>
<feature type="region of interest" description="Disordered" evidence="1">
    <location>
        <begin position="364"/>
        <end position="517"/>
    </location>
</feature>
<feature type="compositionally biased region" description="Polar residues" evidence="1">
    <location>
        <begin position="977"/>
        <end position="990"/>
    </location>
</feature>
<comment type="caution">
    <text evidence="2">The sequence shown here is derived from an EMBL/GenBank/DDBJ whole genome shotgun (WGS) entry which is preliminary data.</text>
</comment>
<feature type="compositionally biased region" description="Low complexity" evidence="1">
    <location>
        <begin position="364"/>
        <end position="376"/>
    </location>
</feature>
<accession>A0AAN6JKC8</accession>
<feature type="compositionally biased region" description="Low complexity" evidence="1">
    <location>
        <begin position="1931"/>
        <end position="1950"/>
    </location>
</feature>
<feature type="compositionally biased region" description="Low complexity" evidence="1">
    <location>
        <begin position="723"/>
        <end position="733"/>
    </location>
</feature>
<feature type="compositionally biased region" description="Low complexity" evidence="1">
    <location>
        <begin position="7"/>
        <end position="46"/>
    </location>
</feature>
<feature type="compositionally biased region" description="Polar residues" evidence="1">
    <location>
        <begin position="927"/>
        <end position="952"/>
    </location>
</feature>
<feature type="region of interest" description="Disordered" evidence="1">
    <location>
        <begin position="1224"/>
        <end position="1252"/>
    </location>
</feature>
<feature type="region of interest" description="Disordered" evidence="1">
    <location>
        <begin position="715"/>
        <end position="872"/>
    </location>
</feature>
<feature type="compositionally biased region" description="Low complexity" evidence="1">
    <location>
        <begin position="580"/>
        <end position="603"/>
    </location>
</feature>
<feature type="region of interest" description="Disordered" evidence="1">
    <location>
        <begin position="1"/>
        <end position="182"/>
    </location>
</feature>
<feature type="compositionally biased region" description="Low complexity" evidence="1">
    <location>
        <begin position="103"/>
        <end position="152"/>
    </location>
</feature>
<dbReference type="EMBL" id="JAPDMQ010000245">
    <property type="protein sequence ID" value="KAK0529367.1"/>
    <property type="molecule type" value="Genomic_DNA"/>
</dbReference>
<feature type="region of interest" description="Disordered" evidence="1">
    <location>
        <begin position="913"/>
        <end position="994"/>
    </location>
</feature>
<feature type="compositionally biased region" description="Polar residues" evidence="1">
    <location>
        <begin position="1703"/>
        <end position="1726"/>
    </location>
</feature>
<feature type="compositionally biased region" description="Low complexity" evidence="1">
    <location>
        <begin position="1022"/>
        <end position="1031"/>
    </location>
</feature>
<feature type="region of interest" description="Disordered" evidence="1">
    <location>
        <begin position="1313"/>
        <end position="1347"/>
    </location>
</feature>
<organism evidence="2 3">
    <name type="scientific">Tilletia horrida</name>
    <dbReference type="NCBI Taxonomy" id="155126"/>
    <lineage>
        <taxon>Eukaryota</taxon>
        <taxon>Fungi</taxon>
        <taxon>Dikarya</taxon>
        <taxon>Basidiomycota</taxon>
        <taxon>Ustilaginomycotina</taxon>
        <taxon>Exobasidiomycetes</taxon>
        <taxon>Tilletiales</taxon>
        <taxon>Tilletiaceae</taxon>
        <taxon>Tilletia</taxon>
    </lineage>
</organism>
<feature type="compositionally biased region" description="Low complexity" evidence="1">
    <location>
        <begin position="1080"/>
        <end position="1103"/>
    </location>
</feature>
<feature type="region of interest" description="Disordered" evidence="1">
    <location>
        <begin position="1849"/>
        <end position="1958"/>
    </location>
</feature>
<feature type="compositionally biased region" description="Low complexity" evidence="1">
    <location>
        <begin position="631"/>
        <end position="640"/>
    </location>
</feature>
<feature type="compositionally biased region" description="Low complexity" evidence="1">
    <location>
        <begin position="1890"/>
        <end position="1910"/>
    </location>
</feature>
<protein>
    <submittedName>
        <fullName evidence="2">Uncharacterized protein</fullName>
    </submittedName>
</protein>
<reference evidence="2" key="1">
    <citation type="journal article" date="2023" name="PhytoFront">
        <title>Draft Genome Resources of Seven Strains of Tilletia horrida, Causal Agent of Kernel Smut of Rice.</title>
        <authorList>
            <person name="Khanal S."/>
            <person name="Antony Babu S."/>
            <person name="Zhou X.G."/>
        </authorList>
    </citation>
    <scope>NUCLEOTIDE SEQUENCE</scope>
    <source>
        <strain evidence="2">TX3</strain>
    </source>
</reference>